<evidence type="ECO:0000313" key="7">
    <source>
        <dbReference type="EMBL" id="KAK4649527.1"/>
    </source>
</evidence>
<feature type="transmembrane region" description="Helical" evidence="6">
    <location>
        <begin position="241"/>
        <end position="259"/>
    </location>
</feature>
<dbReference type="PANTHER" id="PTHR31465">
    <property type="entry name" value="PROTEIN RTA1-RELATED"/>
    <property type="match status" value="1"/>
</dbReference>
<keyword evidence="8" id="KW-1185">Reference proteome</keyword>
<keyword evidence="7" id="KW-0946">Virion</keyword>
<evidence type="ECO:0000256" key="6">
    <source>
        <dbReference type="SAM" id="Phobius"/>
    </source>
</evidence>
<keyword evidence="2 6" id="KW-0812">Transmembrane</keyword>
<dbReference type="EMBL" id="JAFFGZ010000001">
    <property type="protein sequence ID" value="KAK4649527.1"/>
    <property type="molecule type" value="Genomic_DNA"/>
</dbReference>
<keyword evidence="4 6" id="KW-0472">Membrane</keyword>
<dbReference type="GeneID" id="87894739"/>
<protein>
    <submittedName>
        <fullName evidence="7">Envelope glycoprotein gp160</fullName>
    </submittedName>
</protein>
<evidence type="ECO:0000256" key="5">
    <source>
        <dbReference type="SAM" id="MobiDB-lite"/>
    </source>
</evidence>
<feature type="transmembrane region" description="Helical" evidence="6">
    <location>
        <begin position="109"/>
        <end position="134"/>
    </location>
</feature>
<evidence type="ECO:0000313" key="8">
    <source>
        <dbReference type="Proteomes" id="UP001322138"/>
    </source>
</evidence>
<feature type="region of interest" description="Disordered" evidence="5">
    <location>
        <begin position="357"/>
        <end position="377"/>
    </location>
</feature>
<dbReference type="PANTHER" id="PTHR31465:SF7">
    <property type="entry name" value="SPHINGOID LONG-CHAIN BASE TRANSPORTER RSB1"/>
    <property type="match status" value="1"/>
</dbReference>
<feature type="transmembrane region" description="Helical" evidence="6">
    <location>
        <begin position="155"/>
        <end position="177"/>
    </location>
</feature>
<feature type="transmembrane region" description="Helical" evidence="6">
    <location>
        <begin position="78"/>
        <end position="97"/>
    </location>
</feature>
<evidence type="ECO:0000256" key="2">
    <source>
        <dbReference type="ARBA" id="ARBA00022692"/>
    </source>
</evidence>
<dbReference type="InterPro" id="IPR007568">
    <property type="entry name" value="RTA1"/>
</dbReference>
<comment type="caution">
    <text evidence="7">The sequence shown here is derived from an EMBL/GenBank/DDBJ whole genome shotgun (WGS) entry which is preliminary data.</text>
</comment>
<feature type="transmembrane region" description="Helical" evidence="6">
    <location>
        <begin position="53"/>
        <end position="71"/>
    </location>
</feature>
<keyword evidence="3 6" id="KW-1133">Transmembrane helix</keyword>
<feature type="compositionally biased region" description="Low complexity" evidence="5">
    <location>
        <begin position="359"/>
        <end position="377"/>
    </location>
</feature>
<comment type="subcellular location">
    <subcellularLocation>
        <location evidence="1">Membrane</location>
        <topology evidence="1">Multi-pass membrane protein</topology>
    </subcellularLocation>
</comment>
<dbReference type="Proteomes" id="UP001322138">
    <property type="component" value="Unassembled WGS sequence"/>
</dbReference>
<proteinExistence type="predicted"/>
<feature type="transmembrane region" description="Helical" evidence="6">
    <location>
        <begin position="189"/>
        <end position="213"/>
    </location>
</feature>
<dbReference type="RefSeq" id="XP_062738502.1">
    <property type="nucleotide sequence ID" value="XM_062875257.1"/>
</dbReference>
<accession>A0ABR0G1E1</accession>
<dbReference type="Pfam" id="PF04479">
    <property type="entry name" value="RTA1"/>
    <property type="match status" value="1"/>
</dbReference>
<organism evidence="7 8">
    <name type="scientific">Podospora bellae-mahoneyi</name>
    <dbReference type="NCBI Taxonomy" id="2093777"/>
    <lineage>
        <taxon>Eukaryota</taxon>
        <taxon>Fungi</taxon>
        <taxon>Dikarya</taxon>
        <taxon>Ascomycota</taxon>
        <taxon>Pezizomycotina</taxon>
        <taxon>Sordariomycetes</taxon>
        <taxon>Sordariomycetidae</taxon>
        <taxon>Sordariales</taxon>
        <taxon>Podosporaceae</taxon>
        <taxon>Podospora</taxon>
    </lineage>
</organism>
<name>A0ABR0G1E1_9PEZI</name>
<reference evidence="7 8" key="1">
    <citation type="journal article" date="2023" name="bioRxiv">
        <title>High-quality genome assemblies of four members of thePodospora anserinaspecies complex.</title>
        <authorList>
            <person name="Ament-Velasquez S.L."/>
            <person name="Vogan A.A."/>
            <person name="Wallerman O."/>
            <person name="Hartmann F."/>
            <person name="Gautier V."/>
            <person name="Silar P."/>
            <person name="Giraud T."/>
            <person name="Johannesson H."/>
        </authorList>
    </citation>
    <scope>NUCLEOTIDE SEQUENCE [LARGE SCALE GENOMIC DNA]</scope>
    <source>
        <strain evidence="7 8">CBS 112042</strain>
    </source>
</reference>
<feature type="transmembrane region" description="Helical" evidence="6">
    <location>
        <begin position="282"/>
        <end position="309"/>
    </location>
</feature>
<evidence type="ECO:0000256" key="4">
    <source>
        <dbReference type="ARBA" id="ARBA00023136"/>
    </source>
</evidence>
<evidence type="ECO:0000256" key="3">
    <source>
        <dbReference type="ARBA" id="ARBA00022989"/>
    </source>
</evidence>
<sequence length="377" mass="41392">MSSTANEDNHGPAPEGYDTWEKYCAATTAQFCFDAQPPIEGVWEKIPSLTTNAIFAALFGISFIAFIITYFRSRRQGTFFTVMMCLGLLCEIVGYAGRAASAKNPWDDMGFMIQIVTLTIGPAFLAAGIYTCLAKVVSVYGEESSRLPAGWYTRIFIPCDVVSLVLQASGGGIAAASDDIDLLNMGNNIMIAGLSFQVFILAVFLAVSGEFLLRVRNRKKTYGPDAGFEQAEPAKSIRQGFMFKAIMIALAVSTVAIFWRSCFRVAELSEGWNGPLMAREDLFIAFESVMILIAVVVMNVFNPCMVFGVMMSSKWRKQGGFRKSESTATTSSDEELNVLRQSAQGSRRAAGFGNQRYYQSQGHHNGNQNQNSRYGDV</sequence>
<evidence type="ECO:0000256" key="1">
    <source>
        <dbReference type="ARBA" id="ARBA00004141"/>
    </source>
</evidence>
<keyword evidence="7" id="KW-0261">Viral envelope protein</keyword>
<gene>
    <name evidence="7" type="primary">RTA3</name>
    <name evidence="7" type="ORF">QC761_119750</name>
</gene>